<accession>A0AA87ZT61</accession>
<dbReference type="InterPro" id="IPR058980">
    <property type="entry name" value="Glyco_transf_N"/>
</dbReference>
<dbReference type="PANTHER" id="PTHR48047">
    <property type="entry name" value="GLYCOSYLTRANSFERASE"/>
    <property type="match status" value="1"/>
</dbReference>
<reference evidence="7" key="1">
    <citation type="submission" date="2023-07" db="EMBL/GenBank/DDBJ databases">
        <title>draft genome sequence of fig (Ficus carica).</title>
        <authorList>
            <person name="Takahashi T."/>
            <person name="Nishimura K."/>
        </authorList>
    </citation>
    <scope>NUCLEOTIDE SEQUENCE</scope>
</reference>
<dbReference type="InterPro" id="IPR035595">
    <property type="entry name" value="UDP_glycos_trans_CS"/>
</dbReference>
<proteinExistence type="inferred from homology"/>
<dbReference type="SUPFAM" id="SSF53756">
    <property type="entry name" value="UDP-Glycosyltransferase/glycogen phosphorylase"/>
    <property type="match status" value="1"/>
</dbReference>
<evidence type="ECO:0000256" key="3">
    <source>
        <dbReference type="ARBA" id="ARBA00022679"/>
    </source>
</evidence>
<evidence type="ECO:0000256" key="1">
    <source>
        <dbReference type="ARBA" id="ARBA00009995"/>
    </source>
</evidence>
<dbReference type="FunFam" id="3.40.50.2000:FF:000047">
    <property type="entry name" value="Glycosyltransferase"/>
    <property type="match status" value="1"/>
</dbReference>
<sequence>MASQLHQLHFVLIPFMASGHLIPMTDMARLLAQHGQNVTIISTPVNATRIRPAIDRAISSGLHIRLVQLPPLPVHEFSLPDGCESMEAVPFRNLFRNFFALLRKLQPPVEQLLQELKPSPSCIIADKHLAWTAEISRKLQIPRVSFDGTSCFSLLCTHIIRRSKVHDHVVLESEPFVVPDLPDHIEFRLDQLPGDLHPASKDVKDIHKEVTEAEEGAIGVVVNSFEELESKYVEGFKRVKGGKVWCIGPVSLTNKTELDKAQRGKNMAAIDKKKCMTWLDSWPKNSAVYACLGSLCRFSSPQLIELGLALEASNRPFIWVVRGNKIEEVEKWIVESGFEERTKGKGLLIHGWAPQVLILSHPSIGGFLTHCGWNSTLEGVCAGRPMITWPMFADQFYNEKMVVQVLRIGESVGAKFAIPLGNEEKFGVVVKRREVKEAIDKVMDEGKEGEERRERAKKFADMANKAIEEGGSSYINVKLLIEEIRQI</sequence>
<dbReference type="Proteomes" id="UP001187192">
    <property type="component" value="Unassembled WGS sequence"/>
</dbReference>
<dbReference type="PANTHER" id="PTHR48047:SF182">
    <property type="entry name" value="GLYCOSYLTRANSFERASE"/>
    <property type="match status" value="1"/>
</dbReference>
<evidence type="ECO:0000259" key="6">
    <source>
        <dbReference type="Pfam" id="PF26168"/>
    </source>
</evidence>
<evidence type="ECO:0000256" key="4">
    <source>
        <dbReference type="RuleBase" id="RU003718"/>
    </source>
</evidence>
<organism evidence="7 8">
    <name type="scientific">Ficus carica</name>
    <name type="common">Common fig</name>
    <dbReference type="NCBI Taxonomy" id="3494"/>
    <lineage>
        <taxon>Eukaryota</taxon>
        <taxon>Viridiplantae</taxon>
        <taxon>Streptophyta</taxon>
        <taxon>Embryophyta</taxon>
        <taxon>Tracheophyta</taxon>
        <taxon>Spermatophyta</taxon>
        <taxon>Magnoliopsida</taxon>
        <taxon>eudicotyledons</taxon>
        <taxon>Gunneridae</taxon>
        <taxon>Pentapetalae</taxon>
        <taxon>rosids</taxon>
        <taxon>fabids</taxon>
        <taxon>Rosales</taxon>
        <taxon>Moraceae</taxon>
        <taxon>Ficeae</taxon>
        <taxon>Ficus</taxon>
    </lineage>
</organism>
<comment type="similarity">
    <text evidence="1 4">Belongs to the UDP-glycosyltransferase family.</text>
</comment>
<dbReference type="FunFam" id="3.40.50.2000:FF:000071">
    <property type="entry name" value="Glycosyltransferase"/>
    <property type="match status" value="1"/>
</dbReference>
<dbReference type="AlphaFoldDB" id="A0AA87ZT61"/>
<feature type="domain" description="Glycosyltransferase N-terminal" evidence="6">
    <location>
        <begin position="9"/>
        <end position="250"/>
    </location>
</feature>
<dbReference type="EMBL" id="BTGU01000009">
    <property type="protein sequence ID" value="GMN39274.1"/>
    <property type="molecule type" value="Genomic_DNA"/>
</dbReference>
<name>A0AA87ZT61_FICCA</name>
<dbReference type="CDD" id="cd03784">
    <property type="entry name" value="GT1_Gtf-like"/>
    <property type="match status" value="1"/>
</dbReference>
<evidence type="ECO:0000256" key="5">
    <source>
        <dbReference type="RuleBase" id="RU362057"/>
    </source>
</evidence>
<gene>
    <name evidence="7" type="ORF">TIFTF001_008505</name>
</gene>
<keyword evidence="8" id="KW-1185">Reference proteome</keyword>
<dbReference type="InterPro" id="IPR002213">
    <property type="entry name" value="UDP_glucos_trans"/>
</dbReference>
<dbReference type="GO" id="GO:0035251">
    <property type="term" value="F:UDP-glucosyltransferase activity"/>
    <property type="evidence" value="ECO:0007669"/>
    <property type="project" value="TreeGrafter"/>
</dbReference>
<dbReference type="Pfam" id="PF00201">
    <property type="entry name" value="UDPGT"/>
    <property type="match status" value="1"/>
</dbReference>
<protein>
    <recommendedName>
        <fullName evidence="5">Glycosyltransferase</fullName>
        <ecNumber evidence="5">2.4.1.-</ecNumber>
    </recommendedName>
</protein>
<dbReference type="Gene3D" id="3.40.50.2000">
    <property type="entry name" value="Glycogen Phosphorylase B"/>
    <property type="match status" value="2"/>
</dbReference>
<dbReference type="PROSITE" id="PS00375">
    <property type="entry name" value="UDPGT"/>
    <property type="match status" value="1"/>
</dbReference>
<dbReference type="EC" id="2.4.1.-" evidence="5"/>
<keyword evidence="2 4" id="KW-0328">Glycosyltransferase</keyword>
<dbReference type="Pfam" id="PF26168">
    <property type="entry name" value="Glyco_transf_N"/>
    <property type="match status" value="1"/>
</dbReference>
<evidence type="ECO:0000313" key="8">
    <source>
        <dbReference type="Proteomes" id="UP001187192"/>
    </source>
</evidence>
<evidence type="ECO:0000256" key="2">
    <source>
        <dbReference type="ARBA" id="ARBA00022676"/>
    </source>
</evidence>
<evidence type="ECO:0000313" key="7">
    <source>
        <dbReference type="EMBL" id="GMN39274.1"/>
    </source>
</evidence>
<comment type="caution">
    <text evidence="7">The sequence shown here is derived from an EMBL/GenBank/DDBJ whole genome shotgun (WGS) entry which is preliminary data.</text>
</comment>
<keyword evidence="3 4" id="KW-0808">Transferase</keyword>